<gene>
    <name evidence="1" type="ORF">HXN33_01725</name>
</gene>
<dbReference type="GO" id="GO:2001070">
    <property type="term" value="F:starch binding"/>
    <property type="evidence" value="ECO:0007669"/>
    <property type="project" value="InterPro"/>
</dbReference>
<dbReference type="EMBL" id="JABZSQ010000016">
    <property type="protein sequence ID" value="MBF1414276.1"/>
    <property type="molecule type" value="Genomic_DNA"/>
</dbReference>
<protein>
    <submittedName>
        <fullName evidence="1">SusF/SusE family outer membrane protein</fullName>
    </submittedName>
</protein>
<comment type="caution">
    <text evidence="1">The sequence shown here is derived from an EMBL/GenBank/DDBJ whole genome shotgun (WGS) entry which is preliminary data.</text>
</comment>
<reference evidence="1" key="1">
    <citation type="submission" date="2020-04" db="EMBL/GenBank/DDBJ databases">
        <title>Deep metagenomics examines the oral microbiome during advanced dental caries in children, revealing novel taxa and co-occurrences with host molecules.</title>
        <authorList>
            <person name="Baker J.L."/>
            <person name="Morton J.T."/>
            <person name="Dinis M."/>
            <person name="Alvarez R."/>
            <person name="Tran N.C."/>
            <person name="Knight R."/>
            <person name="Edlund A."/>
        </authorList>
    </citation>
    <scope>NUCLEOTIDE SEQUENCE</scope>
    <source>
        <strain evidence="1">JCVI_25_bin.9</strain>
    </source>
</reference>
<dbReference type="AlphaFoldDB" id="A0A930HWP2"/>
<dbReference type="Proteomes" id="UP000757461">
    <property type="component" value="Unassembled WGS sequence"/>
</dbReference>
<evidence type="ECO:0000313" key="1">
    <source>
        <dbReference type="EMBL" id="MBF1414276.1"/>
    </source>
</evidence>
<evidence type="ECO:0000313" key="2">
    <source>
        <dbReference type="Proteomes" id="UP000757461"/>
    </source>
</evidence>
<dbReference type="RefSeq" id="WP_278566877.1">
    <property type="nucleotide sequence ID" value="NZ_CAUSAX010000025.1"/>
</dbReference>
<dbReference type="Gene3D" id="2.60.40.3620">
    <property type="match status" value="2"/>
</dbReference>
<sequence length="297" mass="31986">MGLKTFTKSILCGTLLAVGVLNVNAQGKLYIIGPATEAGWNPGKSVSMLSDTGDANVFKATVYLKANEEFKFLTEPEFTKIEYRAKSADDVEVTPGVAKDITAVQGDAEDYKFHVTESGNYDISCDLGTNVMLINKSAYQDTNVNYAALWLVGSACDAGWNVGMAPIMPQDPSKPYVYSGVYNLKEGELKFTISPNAGFDNSAYYFSNPNDPSKMEFGTTGDHKWNITEAGPYRITANVADMTISFVKDSSAGISSVETGKDAPAEYFTLSGVKVTNPTAGVYVKRQGGKTVKVVLK</sequence>
<proteinExistence type="predicted"/>
<accession>A0A930HWP2</accession>
<name>A0A930HWP2_9BACT</name>
<organism evidence="1 2">
    <name type="scientific">Prevotella histicola</name>
    <dbReference type="NCBI Taxonomy" id="470565"/>
    <lineage>
        <taxon>Bacteria</taxon>
        <taxon>Pseudomonadati</taxon>
        <taxon>Bacteroidota</taxon>
        <taxon>Bacteroidia</taxon>
        <taxon>Bacteroidales</taxon>
        <taxon>Prevotellaceae</taxon>
        <taxon>Prevotella</taxon>
    </lineage>
</organism>
<dbReference type="GO" id="GO:0019867">
    <property type="term" value="C:outer membrane"/>
    <property type="evidence" value="ECO:0007669"/>
    <property type="project" value="InterPro"/>
</dbReference>